<evidence type="ECO:0000313" key="2">
    <source>
        <dbReference type="EMBL" id="EQC35208.1"/>
    </source>
</evidence>
<organism evidence="2 3">
    <name type="scientific">Saprolegnia diclina (strain VS20)</name>
    <dbReference type="NCBI Taxonomy" id="1156394"/>
    <lineage>
        <taxon>Eukaryota</taxon>
        <taxon>Sar</taxon>
        <taxon>Stramenopiles</taxon>
        <taxon>Oomycota</taxon>
        <taxon>Saprolegniomycetes</taxon>
        <taxon>Saprolegniales</taxon>
        <taxon>Saprolegniaceae</taxon>
        <taxon>Saprolegnia</taxon>
    </lineage>
</organism>
<name>T0RRS9_SAPDV</name>
<feature type="region of interest" description="Disordered" evidence="1">
    <location>
        <begin position="1"/>
        <end position="24"/>
    </location>
</feature>
<dbReference type="GeneID" id="19948164"/>
<sequence length="168" mass="18777">MPTKKRRIDETSLEQYSDDSDNGEVEDDSIAVLFKWNMTETTAFLDAVNNQIGAGNHPTPVWMRAQPHIFTFISFTDDLFEYLKPNAPAHRVAPVWIAPNSLEDYHNIGVRLRDVEFDPLIQAAMAALPPGQCLAEVFHLSDRSYNARLMGGPGGRIAPPAPLRRVFG</sequence>
<reference evidence="2 3" key="1">
    <citation type="submission" date="2012-04" db="EMBL/GenBank/DDBJ databases">
        <title>The Genome Sequence of Saprolegnia declina VS20.</title>
        <authorList>
            <consortium name="The Broad Institute Genome Sequencing Platform"/>
            <person name="Russ C."/>
            <person name="Nusbaum C."/>
            <person name="Tyler B."/>
            <person name="van West P."/>
            <person name="Dieguez-Uribeondo J."/>
            <person name="de Bruijn I."/>
            <person name="Tripathy S."/>
            <person name="Jiang R."/>
            <person name="Young S.K."/>
            <person name="Zeng Q."/>
            <person name="Gargeya S."/>
            <person name="Fitzgerald M."/>
            <person name="Haas B."/>
            <person name="Abouelleil A."/>
            <person name="Alvarado L."/>
            <person name="Arachchi H.M."/>
            <person name="Berlin A."/>
            <person name="Chapman S.B."/>
            <person name="Goldberg J."/>
            <person name="Griggs A."/>
            <person name="Gujja S."/>
            <person name="Hansen M."/>
            <person name="Howarth C."/>
            <person name="Imamovic A."/>
            <person name="Larimer J."/>
            <person name="McCowen C."/>
            <person name="Montmayeur A."/>
            <person name="Murphy C."/>
            <person name="Neiman D."/>
            <person name="Pearson M."/>
            <person name="Priest M."/>
            <person name="Roberts A."/>
            <person name="Saif S."/>
            <person name="Shea T."/>
            <person name="Sisk P."/>
            <person name="Sykes S."/>
            <person name="Wortman J."/>
            <person name="Nusbaum C."/>
            <person name="Birren B."/>
        </authorList>
    </citation>
    <scope>NUCLEOTIDE SEQUENCE [LARGE SCALE GENOMIC DNA]</scope>
    <source>
        <strain evidence="2 3">VS20</strain>
    </source>
</reference>
<dbReference type="InParanoid" id="T0RRS9"/>
<protein>
    <submittedName>
        <fullName evidence="2">Uncharacterized protein</fullName>
    </submittedName>
</protein>
<proteinExistence type="predicted"/>
<evidence type="ECO:0000256" key="1">
    <source>
        <dbReference type="SAM" id="MobiDB-lite"/>
    </source>
</evidence>
<evidence type="ECO:0000313" key="3">
    <source>
        <dbReference type="Proteomes" id="UP000030762"/>
    </source>
</evidence>
<dbReference type="OrthoDB" id="113557at2759"/>
<dbReference type="AlphaFoldDB" id="T0RRS9"/>
<dbReference type="RefSeq" id="XP_008611492.1">
    <property type="nucleotide sequence ID" value="XM_008613270.1"/>
</dbReference>
<accession>T0RRS9</accession>
<dbReference type="EMBL" id="JH767152">
    <property type="protein sequence ID" value="EQC35208.1"/>
    <property type="molecule type" value="Genomic_DNA"/>
</dbReference>
<keyword evidence="3" id="KW-1185">Reference proteome</keyword>
<dbReference type="VEuPathDB" id="FungiDB:SDRG_07437"/>
<gene>
    <name evidence="2" type="ORF">SDRG_07437</name>
</gene>
<dbReference type="Proteomes" id="UP000030762">
    <property type="component" value="Unassembled WGS sequence"/>
</dbReference>
<dbReference type="OMA" id="CMANVAP"/>